<reference evidence="1 2" key="1">
    <citation type="journal article" date="2018" name="Sci. Rep.">
        <title>Genomic signatures of local adaptation to the degree of environmental predictability in rotifers.</title>
        <authorList>
            <person name="Franch-Gras L."/>
            <person name="Hahn C."/>
            <person name="Garcia-Roger E.M."/>
            <person name="Carmona M.J."/>
            <person name="Serra M."/>
            <person name="Gomez A."/>
        </authorList>
    </citation>
    <scope>NUCLEOTIDE SEQUENCE [LARGE SCALE GENOMIC DNA]</scope>
    <source>
        <strain evidence="1">HYR1</strain>
    </source>
</reference>
<comment type="caution">
    <text evidence="1">The sequence shown here is derived from an EMBL/GenBank/DDBJ whole genome shotgun (WGS) entry which is preliminary data.</text>
</comment>
<dbReference type="AlphaFoldDB" id="A0A3M7SWI4"/>
<evidence type="ECO:0000313" key="1">
    <source>
        <dbReference type="EMBL" id="RNA40191.1"/>
    </source>
</evidence>
<accession>A0A3M7SWI4</accession>
<keyword evidence="2" id="KW-1185">Reference proteome</keyword>
<name>A0A3M7SWI4_BRAPC</name>
<sequence length="60" mass="7564">MIIIFFAKKNILARKNLKKYFEFFRIQFNFKINKKRRKNQNSQNISMTIRNNLFRISRRH</sequence>
<evidence type="ECO:0000313" key="2">
    <source>
        <dbReference type="Proteomes" id="UP000276133"/>
    </source>
</evidence>
<proteinExistence type="predicted"/>
<gene>
    <name evidence="1" type="ORF">BpHYR1_013827</name>
</gene>
<organism evidence="1 2">
    <name type="scientific">Brachionus plicatilis</name>
    <name type="common">Marine rotifer</name>
    <name type="synonym">Brachionus muelleri</name>
    <dbReference type="NCBI Taxonomy" id="10195"/>
    <lineage>
        <taxon>Eukaryota</taxon>
        <taxon>Metazoa</taxon>
        <taxon>Spiralia</taxon>
        <taxon>Gnathifera</taxon>
        <taxon>Rotifera</taxon>
        <taxon>Eurotatoria</taxon>
        <taxon>Monogononta</taxon>
        <taxon>Pseudotrocha</taxon>
        <taxon>Ploima</taxon>
        <taxon>Brachionidae</taxon>
        <taxon>Brachionus</taxon>
    </lineage>
</organism>
<protein>
    <submittedName>
        <fullName evidence="1">Uncharacterized protein</fullName>
    </submittedName>
</protein>
<dbReference type="Proteomes" id="UP000276133">
    <property type="component" value="Unassembled WGS sequence"/>
</dbReference>
<dbReference type="EMBL" id="REGN01000667">
    <property type="protein sequence ID" value="RNA40191.1"/>
    <property type="molecule type" value="Genomic_DNA"/>
</dbReference>